<feature type="domain" description="DUF1731" evidence="3">
    <location>
        <begin position="244"/>
        <end position="293"/>
    </location>
</feature>
<evidence type="ECO:0000256" key="1">
    <source>
        <dbReference type="ARBA" id="ARBA00009353"/>
    </source>
</evidence>
<feature type="domain" description="NAD-dependent epimerase/dehydratase" evidence="2">
    <location>
        <begin position="5"/>
        <end position="216"/>
    </location>
</feature>
<dbReference type="SUPFAM" id="SSF51735">
    <property type="entry name" value="NAD(P)-binding Rossmann-fold domains"/>
    <property type="match status" value="1"/>
</dbReference>
<sequence>MIKKVVLAGGTGFIGEYFKDEFMNNGYEVMMVSRQPQHISWEDQVGMIEALEDADTLINLAGKSVNCRYNQKNKAEILKSRTETTGILGKALLACKNPPSLWINSSTATIYRHAEDRPMTEEDGEIGTGFSVDVAKEWEQSFFAFHLPETRQVALRIAIVLGDRGGVMTPLKNIVKCGLGGAQGSGNQQFSWIHIEDLFKIVLFVRDQKEISGVINCSSPHPITNSELMERLREMMNVNLGLPTPKWMLEIGAFFIRTEPELVLKSRWVFPERLEKAGFTFTYRHLDEALKQILK</sequence>
<accession>A0ABV6NCU7</accession>
<gene>
    <name evidence="4" type="ORF">ACFFH4_05350</name>
</gene>
<dbReference type="Gene3D" id="3.40.50.720">
    <property type="entry name" value="NAD(P)-binding Rossmann-like Domain"/>
    <property type="match status" value="1"/>
</dbReference>
<comment type="caution">
    <text evidence="4">The sequence shown here is derived from an EMBL/GenBank/DDBJ whole genome shotgun (WGS) entry which is preliminary data.</text>
</comment>
<dbReference type="Proteomes" id="UP001589833">
    <property type="component" value="Unassembled WGS sequence"/>
</dbReference>
<dbReference type="InterPro" id="IPR010099">
    <property type="entry name" value="SDR39U1"/>
</dbReference>
<dbReference type="RefSeq" id="WP_273840308.1">
    <property type="nucleotide sequence ID" value="NZ_JAQQWT010000001.1"/>
</dbReference>
<evidence type="ECO:0000313" key="5">
    <source>
        <dbReference type="Proteomes" id="UP001589833"/>
    </source>
</evidence>
<dbReference type="InterPro" id="IPR001509">
    <property type="entry name" value="Epimerase_deHydtase"/>
</dbReference>
<dbReference type="EMBL" id="JBHLTR010000006">
    <property type="protein sequence ID" value="MFC0558471.1"/>
    <property type="molecule type" value="Genomic_DNA"/>
</dbReference>
<comment type="similarity">
    <text evidence="1">Belongs to the NAD(P)-dependent epimerase/dehydratase family. SDR39U1 subfamily.</text>
</comment>
<organism evidence="4 5">
    <name type="scientific">Halalkalibacter alkalisediminis</name>
    <dbReference type="NCBI Taxonomy" id="935616"/>
    <lineage>
        <taxon>Bacteria</taxon>
        <taxon>Bacillati</taxon>
        <taxon>Bacillota</taxon>
        <taxon>Bacilli</taxon>
        <taxon>Bacillales</taxon>
        <taxon>Bacillaceae</taxon>
        <taxon>Halalkalibacter</taxon>
    </lineage>
</organism>
<dbReference type="Pfam" id="PF01370">
    <property type="entry name" value="Epimerase"/>
    <property type="match status" value="1"/>
</dbReference>
<reference evidence="4 5" key="1">
    <citation type="submission" date="2024-09" db="EMBL/GenBank/DDBJ databases">
        <authorList>
            <person name="Sun Q."/>
            <person name="Mori K."/>
        </authorList>
    </citation>
    <scope>NUCLEOTIDE SEQUENCE [LARGE SCALE GENOMIC DNA]</scope>
    <source>
        <strain evidence="4 5">NCAIM B.02301</strain>
    </source>
</reference>
<dbReference type="PANTHER" id="PTHR11092:SF0">
    <property type="entry name" value="EPIMERASE FAMILY PROTEIN SDR39U1"/>
    <property type="match status" value="1"/>
</dbReference>
<evidence type="ECO:0000313" key="4">
    <source>
        <dbReference type="EMBL" id="MFC0558471.1"/>
    </source>
</evidence>
<dbReference type="PANTHER" id="PTHR11092">
    <property type="entry name" value="SUGAR NUCLEOTIDE EPIMERASE RELATED"/>
    <property type="match status" value="1"/>
</dbReference>
<proteinExistence type="inferred from homology"/>
<evidence type="ECO:0000259" key="3">
    <source>
        <dbReference type="Pfam" id="PF08338"/>
    </source>
</evidence>
<protein>
    <submittedName>
        <fullName evidence="4">TIGR01777 family oxidoreductase</fullName>
    </submittedName>
</protein>
<dbReference type="Pfam" id="PF08338">
    <property type="entry name" value="DUF1731"/>
    <property type="match status" value="1"/>
</dbReference>
<keyword evidence="5" id="KW-1185">Reference proteome</keyword>
<name>A0ABV6NCU7_9BACI</name>
<dbReference type="InterPro" id="IPR036291">
    <property type="entry name" value="NAD(P)-bd_dom_sf"/>
</dbReference>
<evidence type="ECO:0000259" key="2">
    <source>
        <dbReference type="Pfam" id="PF01370"/>
    </source>
</evidence>
<dbReference type="InterPro" id="IPR013549">
    <property type="entry name" value="DUF1731"/>
</dbReference>
<dbReference type="NCBIfam" id="TIGR01777">
    <property type="entry name" value="yfcH"/>
    <property type="match status" value="1"/>
</dbReference>